<protein>
    <submittedName>
        <fullName evidence="3">Flagellar hook-associated protein FlgL</fullName>
    </submittedName>
</protein>
<dbReference type="GO" id="GO:0009424">
    <property type="term" value="C:bacterial-type flagellum hook"/>
    <property type="evidence" value="ECO:0007669"/>
    <property type="project" value="InterPro"/>
</dbReference>
<dbReference type="InterPro" id="IPR001492">
    <property type="entry name" value="Flagellin"/>
</dbReference>
<sequence length="311" mass="34106">MRITQGMMARQFLANYERSMQRLDRYQAQLETGKKITRPSEDPVTAVMTVRAQAELRGIAQFERNASTLLSWVQTTDAALFEAQDLMKTLREKMVQASSDTLGETAMKALAAEIRQIKEQFGAIANTSIGGRYVFGGTNTLDPPYVEGAFQETSDNGPATGNDPGSGKYGGNDAVIDVALKPGIDLPLNVIGKTLFNTQDKDGRTFFAFLDQVADQLEQGRPVGDLLGALDEHEDRFLTTHTTLGAVEGRLELMLSRLSSEAGITEELLSRQSDVDIAEIVTRLSMQENVHRAALATGARILMPTLMDFLR</sequence>
<reference evidence="4" key="1">
    <citation type="journal article" date="2018" name="Sci. Rep.">
        <title>Lignite coal burning seam in the remote Altai Mountains harbors a hydrogen-driven thermophilic microbial community.</title>
        <authorList>
            <person name="Kadnikov V.V."/>
            <person name="Mardanov A.V."/>
            <person name="Ivasenko D.A."/>
            <person name="Antsiferov D.V."/>
            <person name="Beletsky A.V."/>
            <person name="Karnachuk O.V."/>
            <person name="Ravin N.V."/>
        </authorList>
    </citation>
    <scope>NUCLEOTIDE SEQUENCE [LARGE SCALE GENOMIC DNA]</scope>
</reference>
<evidence type="ECO:0000313" key="4">
    <source>
        <dbReference type="Proteomes" id="UP000244338"/>
    </source>
</evidence>
<dbReference type="PANTHER" id="PTHR42792:SF1">
    <property type="entry name" value="FLAGELLAR HOOK-ASSOCIATED PROTEIN 3"/>
    <property type="match status" value="1"/>
</dbReference>
<dbReference type="PANTHER" id="PTHR42792">
    <property type="entry name" value="FLAGELLIN"/>
    <property type="match status" value="1"/>
</dbReference>
<dbReference type="Gene3D" id="1.20.1330.10">
    <property type="entry name" value="f41 fragment of flagellin, N-terminal domain"/>
    <property type="match status" value="1"/>
</dbReference>
<feature type="region of interest" description="Disordered" evidence="1">
    <location>
        <begin position="149"/>
        <end position="168"/>
    </location>
</feature>
<dbReference type="GO" id="GO:0005198">
    <property type="term" value="F:structural molecule activity"/>
    <property type="evidence" value="ECO:0007669"/>
    <property type="project" value="InterPro"/>
</dbReference>
<dbReference type="EMBL" id="PEBX01000011">
    <property type="protein sequence ID" value="PTQ57173.1"/>
    <property type="molecule type" value="Genomic_DNA"/>
</dbReference>
<dbReference type="InterPro" id="IPR001029">
    <property type="entry name" value="Flagellin_N"/>
</dbReference>
<comment type="caution">
    <text evidence="3">The sequence shown here is derived from an EMBL/GenBank/DDBJ whole genome shotgun (WGS) entry which is preliminary data.</text>
</comment>
<proteinExistence type="predicted"/>
<gene>
    <name evidence="3" type="ORF">BSOLF_2043</name>
</gene>
<feature type="domain" description="Flagellin N-terminal" evidence="2">
    <location>
        <begin position="6"/>
        <end position="140"/>
    </location>
</feature>
<dbReference type="GO" id="GO:0071973">
    <property type="term" value="P:bacterial-type flagellum-dependent cell motility"/>
    <property type="evidence" value="ECO:0007669"/>
    <property type="project" value="InterPro"/>
</dbReference>
<keyword evidence="3" id="KW-0282">Flagellum</keyword>
<dbReference type="InterPro" id="IPR013384">
    <property type="entry name" value="Flagell_FlgL"/>
</dbReference>
<name>A0A2R6Y3D7_9BACL</name>
<keyword evidence="3" id="KW-0966">Cell projection</keyword>
<dbReference type="AlphaFoldDB" id="A0A2R6Y3D7"/>
<evidence type="ECO:0000313" key="3">
    <source>
        <dbReference type="EMBL" id="PTQ57173.1"/>
    </source>
</evidence>
<dbReference type="NCBIfam" id="TIGR02550">
    <property type="entry name" value="flagell_flgL"/>
    <property type="match status" value="1"/>
</dbReference>
<evidence type="ECO:0000256" key="1">
    <source>
        <dbReference type="SAM" id="MobiDB-lite"/>
    </source>
</evidence>
<evidence type="ECO:0000259" key="2">
    <source>
        <dbReference type="Pfam" id="PF00669"/>
    </source>
</evidence>
<keyword evidence="3" id="KW-0969">Cilium</keyword>
<dbReference type="SUPFAM" id="SSF64518">
    <property type="entry name" value="Phase 1 flagellin"/>
    <property type="match status" value="1"/>
</dbReference>
<organism evidence="3 4">
    <name type="scientific">Candidatus Carbonibacillus altaicus</name>
    <dbReference type="NCBI Taxonomy" id="2163959"/>
    <lineage>
        <taxon>Bacteria</taxon>
        <taxon>Bacillati</taxon>
        <taxon>Bacillota</taxon>
        <taxon>Bacilli</taxon>
        <taxon>Bacillales</taxon>
        <taxon>Candidatus Carbonibacillus</taxon>
    </lineage>
</organism>
<accession>A0A2R6Y3D7</accession>
<dbReference type="Pfam" id="PF00669">
    <property type="entry name" value="Flagellin_N"/>
    <property type="match status" value="1"/>
</dbReference>
<dbReference type="Proteomes" id="UP000244338">
    <property type="component" value="Unassembled WGS sequence"/>
</dbReference>